<gene>
    <name evidence="3" type="ORF">GCM10010251_33380</name>
</gene>
<evidence type="ECO:0000256" key="1">
    <source>
        <dbReference type="SAM" id="Phobius"/>
    </source>
</evidence>
<keyword evidence="1" id="KW-0472">Membrane</keyword>
<dbReference type="Pfam" id="PF13360">
    <property type="entry name" value="PQQ_2"/>
    <property type="match status" value="2"/>
</dbReference>
<comment type="caution">
    <text evidence="3">The sequence shown here is derived from an EMBL/GenBank/DDBJ whole genome shotgun (WGS) entry which is preliminary data.</text>
</comment>
<dbReference type="AlphaFoldDB" id="A0A918F9R2"/>
<evidence type="ECO:0000313" key="4">
    <source>
        <dbReference type="Proteomes" id="UP000658320"/>
    </source>
</evidence>
<evidence type="ECO:0000313" key="3">
    <source>
        <dbReference type="EMBL" id="GGR14693.1"/>
    </source>
</evidence>
<organism evidence="3 4">
    <name type="scientific">Streptomyces aurantiogriseus</name>
    <dbReference type="NCBI Taxonomy" id="66870"/>
    <lineage>
        <taxon>Bacteria</taxon>
        <taxon>Bacillati</taxon>
        <taxon>Actinomycetota</taxon>
        <taxon>Actinomycetes</taxon>
        <taxon>Kitasatosporales</taxon>
        <taxon>Streptomycetaceae</taxon>
        <taxon>Streptomyces</taxon>
    </lineage>
</organism>
<proteinExistence type="predicted"/>
<name>A0A918F9R2_9ACTN</name>
<sequence>MSFGPPPSVYTQSTVTAEAVRTRRRRRLLVWPLAVVLVAALGTGGWLLWGGDNGGTKPRTRAAAGQGRLDVRETVEKQPASTVGKMAFRFSVDDLTPGEHYEMPGMWATDKILAKGINKTVVGLTIGTDASPGDEKWKLPLNGPICGYTRHVTGENRTAVLYRANAAEDSYCNHVAFFDLDDGRAVWQSDFPFSAYGDSPGVPESGESQDTPSVTLTHGTVVVTWGGGTDAYSMDTGKRLWRTTSTGACQDMGAAGGGALIVRQQCWNDDDSLPVDSLERVAYKARKVDPRTGRTLWTHTAAKGIRDLNIPSADPALLAVQAGEIGISEMLSLDDQGRNRATIRLQNGTYEGECSYDDYLVVDDCPTIAVGAGQVFLRSKETGDQANANWVIGFDLATGNTTRKFDSGPGALLYPVRTSGDRLLALRQTDDHISPSALVALDPKTGKETPYFYFGLPDEAALLTMTDHNDIVVQDGRLFLGAKNADGPASGEKAWTYLVLGVESGAAKKP</sequence>
<keyword evidence="4" id="KW-1185">Reference proteome</keyword>
<feature type="domain" description="Pyrrolo-quinoline quinone repeat" evidence="2">
    <location>
        <begin position="286"/>
        <end position="448"/>
    </location>
</feature>
<evidence type="ECO:0000259" key="2">
    <source>
        <dbReference type="Pfam" id="PF13360"/>
    </source>
</evidence>
<dbReference type="InterPro" id="IPR002372">
    <property type="entry name" value="PQQ_rpt_dom"/>
</dbReference>
<dbReference type="InterPro" id="IPR015943">
    <property type="entry name" value="WD40/YVTN_repeat-like_dom_sf"/>
</dbReference>
<dbReference type="RefSeq" id="WP_189937051.1">
    <property type="nucleotide sequence ID" value="NZ_BMSX01000007.1"/>
</dbReference>
<feature type="transmembrane region" description="Helical" evidence="1">
    <location>
        <begin position="28"/>
        <end position="49"/>
    </location>
</feature>
<accession>A0A918F9R2</accession>
<dbReference type="EMBL" id="BMSX01000007">
    <property type="protein sequence ID" value="GGR14693.1"/>
    <property type="molecule type" value="Genomic_DNA"/>
</dbReference>
<dbReference type="Proteomes" id="UP000658320">
    <property type="component" value="Unassembled WGS sequence"/>
</dbReference>
<keyword evidence="1" id="KW-0812">Transmembrane</keyword>
<keyword evidence="1" id="KW-1133">Transmembrane helix</keyword>
<reference evidence="3" key="2">
    <citation type="submission" date="2020-09" db="EMBL/GenBank/DDBJ databases">
        <authorList>
            <person name="Sun Q."/>
            <person name="Ohkuma M."/>
        </authorList>
    </citation>
    <scope>NUCLEOTIDE SEQUENCE</scope>
    <source>
        <strain evidence="3">JCM 4346</strain>
    </source>
</reference>
<feature type="domain" description="Pyrrolo-quinoline quinone repeat" evidence="2">
    <location>
        <begin position="123"/>
        <end position="244"/>
    </location>
</feature>
<dbReference type="SUPFAM" id="SSF50998">
    <property type="entry name" value="Quinoprotein alcohol dehydrogenase-like"/>
    <property type="match status" value="1"/>
</dbReference>
<dbReference type="Gene3D" id="2.130.10.10">
    <property type="entry name" value="YVTN repeat-like/Quinoprotein amine dehydrogenase"/>
    <property type="match status" value="2"/>
</dbReference>
<reference evidence="3" key="1">
    <citation type="journal article" date="2014" name="Int. J. Syst. Evol. Microbiol.">
        <title>Complete genome sequence of Corynebacterium casei LMG S-19264T (=DSM 44701T), isolated from a smear-ripened cheese.</title>
        <authorList>
            <consortium name="US DOE Joint Genome Institute (JGI-PGF)"/>
            <person name="Walter F."/>
            <person name="Albersmeier A."/>
            <person name="Kalinowski J."/>
            <person name="Ruckert C."/>
        </authorList>
    </citation>
    <scope>NUCLEOTIDE SEQUENCE</scope>
    <source>
        <strain evidence="3">JCM 4346</strain>
    </source>
</reference>
<protein>
    <recommendedName>
        <fullName evidence="2">Pyrrolo-quinoline quinone repeat domain-containing protein</fullName>
    </recommendedName>
</protein>
<dbReference type="InterPro" id="IPR011047">
    <property type="entry name" value="Quinoprotein_ADH-like_sf"/>
</dbReference>